<dbReference type="RefSeq" id="XP_020053611.1">
    <property type="nucleotide sequence ID" value="XM_020198016.1"/>
</dbReference>
<evidence type="ECO:0000256" key="2">
    <source>
        <dbReference type="ARBA" id="ARBA00022723"/>
    </source>
</evidence>
<dbReference type="EMBL" id="KV878983">
    <property type="protein sequence ID" value="OJJ97271.1"/>
    <property type="molecule type" value="Genomic_DNA"/>
</dbReference>
<accession>A0A1L9WM97</accession>
<evidence type="ECO:0000313" key="11">
    <source>
        <dbReference type="Proteomes" id="UP000184546"/>
    </source>
</evidence>
<dbReference type="STRING" id="690307.A0A1L9WM97"/>
<dbReference type="PROSITE" id="PS51916">
    <property type="entry name" value="DEUBAD"/>
    <property type="match status" value="1"/>
</dbReference>
<dbReference type="InterPro" id="IPR028020">
    <property type="entry name" value="ASX_DEUBAD_dom"/>
</dbReference>
<keyword evidence="11" id="KW-1185">Reference proteome</keyword>
<keyword evidence="3" id="KW-0863">Zinc-finger</keyword>
<dbReference type="Pfam" id="PF13919">
    <property type="entry name" value="ASXH"/>
    <property type="match status" value="1"/>
</dbReference>
<sequence>MSSTNARPKRNPRRAAANKQWSEEHLMTSPKSRLVGLDLVKLLRHPEAWTCLEESEKEEILKLLPDSAHPNPYPQAGDPDAKIPPPPESFLRYSNNWRDGIRQFQLDLQHGRYHPEWQRQAEKAVEERAAGKFDRFKEEEFEEFWGQKQKVDWRLVAGQSSQVKLKMLTDHSVICEGDILKYSRVFSTGKQKVLVEKEARIVKIEGADLTVAVPPGRRVFLSSAPGSAIGSTSSTNAENSKVDTETTEANGRQGAGETNTESEPKAERTEAISHHKRTSDSELPDSKRQRLESPNNNATDNLDLRNMEDQTPTESSLSEGKPQCSESQTSTVNGNLDPTDMGIQASTDQPLSKPDSYQNSPNPTAALPTDHAQDAKEIIVSNIQGLSALASKIIEIDGRIKKVPNGNAWKEFRAHRNNQDIGSLWEVRQAWFVRENKKGTST</sequence>
<organism evidence="10 11">
    <name type="scientific">Aspergillus aculeatus (strain ATCC 16872 / CBS 172.66 / WB 5094)</name>
    <dbReference type="NCBI Taxonomy" id="690307"/>
    <lineage>
        <taxon>Eukaryota</taxon>
        <taxon>Fungi</taxon>
        <taxon>Dikarya</taxon>
        <taxon>Ascomycota</taxon>
        <taxon>Pezizomycotina</taxon>
        <taxon>Eurotiomycetes</taxon>
        <taxon>Eurotiomycetidae</taxon>
        <taxon>Eurotiales</taxon>
        <taxon>Aspergillaceae</taxon>
        <taxon>Aspergillus</taxon>
        <taxon>Aspergillus subgen. Circumdati</taxon>
    </lineage>
</organism>
<feature type="region of interest" description="Disordered" evidence="8">
    <location>
        <begin position="223"/>
        <end position="368"/>
    </location>
</feature>
<dbReference type="VEuPathDB" id="FungiDB:ASPACDRAFT_1873521"/>
<keyword evidence="2" id="KW-0479">Metal-binding</keyword>
<dbReference type="GeneID" id="30971830"/>
<protein>
    <recommendedName>
        <fullName evidence="9">DEUBAD domain-containing protein</fullName>
    </recommendedName>
</protein>
<dbReference type="OrthoDB" id="2289918at2759"/>
<evidence type="ECO:0000256" key="8">
    <source>
        <dbReference type="SAM" id="MobiDB-lite"/>
    </source>
</evidence>
<name>A0A1L9WM97_ASPA1</name>
<keyword evidence="6" id="KW-0804">Transcription</keyword>
<dbReference type="OMA" id="DVWKYSR"/>
<dbReference type="InterPro" id="IPR044867">
    <property type="entry name" value="DEUBAD_dom"/>
</dbReference>
<feature type="region of interest" description="Disordered" evidence="8">
    <location>
        <begin position="1"/>
        <end position="27"/>
    </location>
</feature>
<evidence type="ECO:0000256" key="5">
    <source>
        <dbReference type="ARBA" id="ARBA00023015"/>
    </source>
</evidence>
<evidence type="ECO:0000256" key="4">
    <source>
        <dbReference type="ARBA" id="ARBA00022833"/>
    </source>
</evidence>
<evidence type="ECO:0000256" key="3">
    <source>
        <dbReference type="ARBA" id="ARBA00022771"/>
    </source>
</evidence>
<dbReference type="Proteomes" id="UP000184546">
    <property type="component" value="Unassembled WGS sequence"/>
</dbReference>
<dbReference type="AlphaFoldDB" id="A0A1L9WM97"/>
<feature type="compositionally biased region" description="Polar residues" evidence="8">
    <location>
        <begin position="229"/>
        <end position="239"/>
    </location>
</feature>
<feature type="domain" description="DEUBAD" evidence="9">
    <location>
        <begin position="30"/>
        <end position="150"/>
    </location>
</feature>
<feature type="compositionally biased region" description="Basic and acidic residues" evidence="8">
    <location>
        <begin position="262"/>
        <end position="291"/>
    </location>
</feature>
<feature type="region of interest" description="Disordered" evidence="8">
    <location>
        <begin position="65"/>
        <end position="86"/>
    </location>
</feature>
<evidence type="ECO:0000313" key="10">
    <source>
        <dbReference type="EMBL" id="OJJ97271.1"/>
    </source>
</evidence>
<evidence type="ECO:0000259" key="9">
    <source>
        <dbReference type="PROSITE" id="PS51916"/>
    </source>
</evidence>
<evidence type="ECO:0000256" key="1">
    <source>
        <dbReference type="ARBA" id="ARBA00004123"/>
    </source>
</evidence>
<evidence type="ECO:0000256" key="7">
    <source>
        <dbReference type="ARBA" id="ARBA00023242"/>
    </source>
</evidence>
<feature type="compositionally biased region" description="Polar residues" evidence="8">
    <location>
        <begin position="309"/>
        <end position="336"/>
    </location>
</feature>
<keyword evidence="7" id="KW-0539">Nucleus</keyword>
<keyword evidence="4" id="KW-0862">Zinc</keyword>
<proteinExistence type="predicted"/>
<feature type="compositionally biased region" description="Polar residues" evidence="8">
    <location>
        <begin position="344"/>
        <end position="363"/>
    </location>
</feature>
<keyword evidence="5" id="KW-0805">Transcription regulation</keyword>
<dbReference type="GO" id="GO:0008270">
    <property type="term" value="F:zinc ion binding"/>
    <property type="evidence" value="ECO:0007669"/>
    <property type="project" value="UniProtKB-KW"/>
</dbReference>
<comment type="subcellular location">
    <subcellularLocation>
        <location evidence="1">Nucleus</location>
    </subcellularLocation>
</comment>
<evidence type="ECO:0000256" key="6">
    <source>
        <dbReference type="ARBA" id="ARBA00023163"/>
    </source>
</evidence>
<dbReference type="GO" id="GO:0005634">
    <property type="term" value="C:nucleus"/>
    <property type="evidence" value="ECO:0007669"/>
    <property type="project" value="UniProtKB-SubCell"/>
</dbReference>
<gene>
    <name evidence="10" type="ORF">ASPACDRAFT_1873521</name>
</gene>
<reference evidence="11" key="1">
    <citation type="journal article" date="2017" name="Genome Biol.">
        <title>Comparative genomics reveals high biological diversity and specific adaptations in the industrially and medically important fungal genus Aspergillus.</title>
        <authorList>
            <person name="de Vries R.P."/>
            <person name="Riley R."/>
            <person name="Wiebenga A."/>
            <person name="Aguilar-Osorio G."/>
            <person name="Amillis S."/>
            <person name="Uchima C.A."/>
            <person name="Anderluh G."/>
            <person name="Asadollahi M."/>
            <person name="Askin M."/>
            <person name="Barry K."/>
            <person name="Battaglia E."/>
            <person name="Bayram O."/>
            <person name="Benocci T."/>
            <person name="Braus-Stromeyer S.A."/>
            <person name="Caldana C."/>
            <person name="Canovas D."/>
            <person name="Cerqueira G.C."/>
            <person name="Chen F."/>
            <person name="Chen W."/>
            <person name="Choi C."/>
            <person name="Clum A."/>
            <person name="Dos Santos R.A."/>
            <person name="Damasio A.R."/>
            <person name="Diallinas G."/>
            <person name="Emri T."/>
            <person name="Fekete E."/>
            <person name="Flipphi M."/>
            <person name="Freyberg S."/>
            <person name="Gallo A."/>
            <person name="Gournas C."/>
            <person name="Habgood R."/>
            <person name="Hainaut M."/>
            <person name="Harispe M.L."/>
            <person name="Henrissat B."/>
            <person name="Hilden K.S."/>
            <person name="Hope R."/>
            <person name="Hossain A."/>
            <person name="Karabika E."/>
            <person name="Karaffa L."/>
            <person name="Karanyi Z."/>
            <person name="Krasevec N."/>
            <person name="Kuo A."/>
            <person name="Kusch H."/>
            <person name="LaButti K."/>
            <person name="Lagendijk E.L."/>
            <person name="Lapidus A."/>
            <person name="Levasseur A."/>
            <person name="Lindquist E."/>
            <person name="Lipzen A."/>
            <person name="Logrieco A.F."/>
            <person name="MacCabe A."/>
            <person name="Maekelae M.R."/>
            <person name="Malavazi I."/>
            <person name="Melin P."/>
            <person name="Meyer V."/>
            <person name="Mielnichuk N."/>
            <person name="Miskei M."/>
            <person name="Molnar A.P."/>
            <person name="Mule G."/>
            <person name="Ngan C.Y."/>
            <person name="Orejas M."/>
            <person name="Orosz E."/>
            <person name="Ouedraogo J.P."/>
            <person name="Overkamp K.M."/>
            <person name="Park H.-S."/>
            <person name="Perrone G."/>
            <person name="Piumi F."/>
            <person name="Punt P.J."/>
            <person name="Ram A.F."/>
            <person name="Ramon A."/>
            <person name="Rauscher S."/>
            <person name="Record E."/>
            <person name="Riano-Pachon D.M."/>
            <person name="Robert V."/>
            <person name="Roehrig J."/>
            <person name="Ruller R."/>
            <person name="Salamov A."/>
            <person name="Salih N.S."/>
            <person name="Samson R.A."/>
            <person name="Sandor E."/>
            <person name="Sanguinetti M."/>
            <person name="Schuetze T."/>
            <person name="Sepcic K."/>
            <person name="Shelest E."/>
            <person name="Sherlock G."/>
            <person name="Sophianopoulou V."/>
            <person name="Squina F.M."/>
            <person name="Sun H."/>
            <person name="Susca A."/>
            <person name="Todd R.B."/>
            <person name="Tsang A."/>
            <person name="Unkles S.E."/>
            <person name="van de Wiele N."/>
            <person name="van Rossen-Uffink D."/>
            <person name="Oliveira J.V."/>
            <person name="Vesth T.C."/>
            <person name="Visser J."/>
            <person name="Yu J.-H."/>
            <person name="Zhou M."/>
            <person name="Andersen M.R."/>
            <person name="Archer D.B."/>
            <person name="Baker S.E."/>
            <person name="Benoit I."/>
            <person name="Brakhage A.A."/>
            <person name="Braus G.H."/>
            <person name="Fischer R."/>
            <person name="Frisvad J.C."/>
            <person name="Goldman G.H."/>
            <person name="Houbraken J."/>
            <person name="Oakley B."/>
            <person name="Pocsi I."/>
            <person name="Scazzocchio C."/>
            <person name="Seiboth B."/>
            <person name="vanKuyk P.A."/>
            <person name="Wortman J."/>
            <person name="Dyer P.S."/>
            <person name="Grigoriev I.V."/>
        </authorList>
    </citation>
    <scope>NUCLEOTIDE SEQUENCE [LARGE SCALE GENOMIC DNA]</scope>
    <source>
        <strain evidence="11">ATCC 16872 / CBS 172.66 / WB 5094</strain>
    </source>
</reference>